<protein>
    <submittedName>
        <fullName evidence="2">Uncharacterized protein</fullName>
    </submittedName>
</protein>
<keyword evidence="3" id="KW-1185">Reference proteome</keyword>
<dbReference type="RefSeq" id="XP_062727442.1">
    <property type="nucleotide sequence ID" value="XM_062870876.1"/>
</dbReference>
<gene>
    <name evidence="2" type="ORF">B0T15DRAFT_571986</name>
</gene>
<feature type="compositionally biased region" description="Low complexity" evidence="1">
    <location>
        <begin position="27"/>
        <end position="41"/>
    </location>
</feature>
<name>A0AAJ0H4G4_9PEZI</name>
<evidence type="ECO:0000313" key="3">
    <source>
        <dbReference type="Proteomes" id="UP001273166"/>
    </source>
</evidence>
<evidence type="ECO:0000256" key="1">
    <source>
        <dbReference type="SAM" id="MobiDB-lite"/>
    </source>
</evidence>
<organism evidence="2 3">
    <name type="scientific">Chaetomium strumarium</name>
    <dbReference type="NCBI Taxonomy" id="1170767"/>
    <lineage>
        <taxon>Eukaryota</taxon>
        <taxon>Fungi</taxon>
        <taxon>Dikarya</taxon>
        <taxon>Ascomycota</taxon>
        <taxon>Pezizomycotina</taxon>
        <taxon>Sordariomycetes</taxon>
        <taxon>Sordariomycetidae</taxon>
        <taxon>Sordariales</taxon>
        <taxon>Chaetomiaceae</taxon>
        <taxon>Chaetomium</taxon>
    </lineage>
</organism>
<reference evidence="2" key="2">
    <citation type="submission" date="2023-06" db="EMBL/GenBank/DDBJ databases">
        <authorList>
            <consortium name="Lawrence Berkeley National Laboratory"/>
            <person name="Mondo S.J."/>
            <person name="Hensen N."/>
            <person name="Bonometti L."/>
            <person name="Westerberg I."/>
            <person name="Brannstrom I.O."/>
            <person name="Guillou S."/>
            <person name="Cros-Aarteil S."/>
            <person name="Calhoun S."/>
            <person name="Haridas S."/>
            <person name="Kuo A."/>
            <person name="Pangilinan J."/>
            <person name="Riley R."/>
            <person name="Labutti K."/>
            <person name="Andreopoulos B."/>
            <person name="Lipzen A."/>
            <person name="Chen C."/>
            <person name="Yanf M."/>
            <person name="Daum C."/>
            <person name="Ng V."/>
            <person name="Clum A."/>
            <person name="Steindorff A."/>
            <person name="Ohm R."/>
            <person name="Martin F."/>
            <person name="Silar P."/>
            <person name="Natvig D."/>
            <person name="Lalanne C."/>
            <person name="Gautier V."/>
            <person name="Ament-Velasquez S.L."/>
            <person name="Kruys A."/>
            <person name="Hutchinson M.I."/>
            <person name="Powell A.J."/>
            <person name="Barry K."/>
            <person name="Miller A.N."/>
            <person name="Grigoriev I.V."/>
            <person name="Debuchy R."/>
            <person name="Gladieux P."/>
            <person name="Thoren M.H."/>
            <person name="Johannesson H."/>
        </authorList>
    </citation>
    <scope>NUCLEOTIDE SEQUENCE</scope>
    <source>
        <strain evidence="2">CBS 333.67</strain>
    </source>
</reference>
<sequence length="132" mass="14536">MQKSKPFPRDPDPMPQPGPASKPTGVASRAPRSNPAAAQSPVEIKWNNARCGTTEKKAIENAIKYELQIRGVTQQGNITATIEQRHEFTISSGKEAIWAVNITGSPKPKIWQILFNYSLAQGKITKIDIHFA</sequence>
<dbReference type="AlphaFoldDB" id="A0AAJ0H4G4"/>
<dbReference type="Proteomes" id="UP001273166">
    <property type="component" value="Unassembled WGS sequence"/>
</dbReference>
<accession>A0AAJ0H4G4</accession>
<evidence type="ECO:0000313" key="2">
    <source>
        <dbReference type="EMBL" id="KAK3311662.1"/>
    </source>
</evidence>
<reference evidence="2" key="1">
    <citation type="journal article" date="2023" name="Mol. Phylogenet. Evol.">
        <title>Genome-scale phylogeny and comparative genomics of the fungal order Sordariales.</title>
        <authorList>
            <person name="Hensen N."/>
            <person name="Bonometti L."/>
            <person name="Westerberg I."/>
            <person name="Brannstrom I.O."/>
            <person name="Guillou S."/>
            <person name="Cros-Aarteil S."/>
            <person name="Calhoun S."/>
            <person name="Haridas S."/>
            <person name="Kuo A."/>
            <person name="Mondo S."/>
            <person name="Pangilinan J."/>
            <person name="Riley R."/>
            <person name="LaButti K."/>
            <person name="Andreopoulos B."/>
            <person name="Lipzen A."/>
            <person name="Chen C."/>
            <person name="Yan M."/>
            <person name="Daum C."/>
            <person name="Ng V."/>
            <person name="Clum A."/>
            <person name="Steindorff A."/>
            <person name="Ohm R.A."/>
            <person name="Martin F."/>
            <person name="Silar P."/>
            <person name="Natvig D.O."/>
            <person name="Lalanne C."/>
            <person name="Gautier V."/>
            <person name="Ament-Velasquez S.L."/>
            <person name="Kruys A."/>
            <person name="Hutchinson M.I."/>
            <person name="Powell A.J."/>
            <person name="Barry K."/>
            <person name="Miller A.N."/>
            <person name="Grigoriev I.V."/>
            <person name="Debuchy R."/>
            <person name="Gladieux P."/>
            <person name="Hiltunen Thoren M."/>
            <person name="Johannesson H."/>
        </authorList>
    </citation>
    <scope>NUCLEOTIDE SEQUENCE</scope>
    <source>
        <strain evidence="2">CBS 333.67</strain>
    </source>
</reference>
<dbReference type="GeneID" id="87889705"/>
<dbReference type="EMBL" id="JAUDZG010000001">
    <property type="protein sequence ID" value="KAK3311662.1"/>
    <property type="molecule type" value="Genomic_DNA"/>
</dbReference>
<proteinExistence type="predicted"/>
<comment type="caution">
    <text evidence="2">The sequence shown here is derived from an EMBL/GenBank/DDBJ whole genome shotgun (WGS) entry which is preliminary data.</text>
</comment>
<feature type="region of interest" description="Disordered" evidence="1">
    <location>
        <begin position="1"/>
        <end position="41"/>
    </location>
</feature>